<dbReference type="AlphaFoldDB" id="A0A9W4KGA2"/>
<dbReference type="OrthoDB" id="427518at2759"/>
<dbReference type="InterPro" id="IPR029058">
    <property type="entry name" value="AB_hydrolase_fold"/>
</dbReference>
<dbReference type="Gene3D" id="3.40.50.1820">
    <property type="entry name" value="alpha/beta hydrolase"/>
    <property type="match status" value="1"/>
</dbReference>
<evidence type="ECO:0000256" key="3">
    <source>
        <dbReference type="ARBA" id="ARBA00004370"/>
    </source>
</evidence>
<dbReference type="PANTHER" id="PTHR48182:SF2">
    <property type="entry name" value="PROTEIN SERAC1"/>
    <property type="match status" value="1"/>
</dbReference>
<gene>
    <name evidence="9" type="ORF">PEGY_LOCUS4649</name>
</gene>
<keyword evidence="10" id="KW-1185">Reference proteome</keyword>
<accession>A0A9W4KGA2</accession>
<dbReference type="SUPFAM" id="SSF53474">
    <property type="entry name" value="alpha/beta-Hydrolases"/>
    <property type="match status" value="1"/>
</dbReference>
<dbReference type="PANTHER" id="PTHR48182">
    <property type="entry name" value="PROTEIN SERAC1"/>
    <property type="match status" value="1"/>
</dbReference>
<evidence type="ECO:0000256" key="7">
    <source>
        <dbReference type="ARBA" id="ARBA00023136"/>
    </source>
</evidence>
<comment type="subcellular location">
    <subcellularLocation>
        <location evidence="2">Endoplasmic reticulum</location>
    </subcellularLocation>
    <subcellularLocation>
        <location evidence="3">Membrane</location>
    </subcellularLocation>
    <subcellularLocation>
        <location evidence="1">Mitochondrion</location>
    </subcellularLocation>
</comment>
<comment type="caution">
    <text evidence="9">The sequence shown here is derived from an EMBL/GenBank/DDBJ whole genome shotgun (WGS) entry which is preliminary data.</text>
</comment>
<dbReference type="Pfam" id="PF05057">
    <property type="entry name" value="DUF676"/>
    <property type="match status" value="1"/>
</dbReference>
<organism evidence="9 10">
    <name type="scientific">Penicillium egyptiacum</name>
    <dbReference type="NCBI Taxonomy" id="1303716"/>
    <lineage>
        <taxon>Eukaryota</taxon>
        <taxon>Fungi</taxon>
        <taxon>Dikarya</taxon>
        <taxon>Ascomycota</taxon>
        <taxon>Pezizomycotina</taxon>
        <taxon>Eurotiomycetes</taxon>
        <taxon>Eurotiomycetidae</taxon>
        <taxon>Eurotiales</taxon>
        <taxon>Aspergillaceae</taxon>
        <taxon>Penicillium</taxon>
    </lineage>
</organism>
<dbReference type="Proteomes" id="UP001154252">
    <property type="component" value="Unassembled WGS sequence"/>
</dbReference>
<dbReference type="GO" id="GO:0072330">
    <property type="term" value="P:monocarboxylic acid biosynthetic process"/>
    <property type="evidence" value="ECO:0007669"/>
    <property type="project" value="UniProtKB-ARBA"/>
</dbReference>
<evidence type="ECO:0000256" key="2">
    <source>
        <dbReference type="ARBA" id="ARBA00004240"/>
    </source>
</evidence>
<sequence>MAQEYSTAGDYGLKTLYEPEHATVDILFVHGLTGNRETTWTFKPTRQLWPQHFLAKDLPNARIITFGYDGDIIGALKVAGSNTLRDHGKTLAHDLAVWRKRSKSDHRPLIFVAHSLGGLVTEQALLICRGAAQQHYKDVLDSTAAIAFMGTPHLGSNKAAWALPLTRLANVLRTANKELIQALAPGSEMLANLQQEFHTMLEDRRNHGKKLEMFCFYEELEVTGVGKIVSDQSAILASCPNRSIHGNHMQMTKFSSCQDPGYMAVSNQLWVWVDAIESQQGPVSMEAGNRKPRSGYFIESSGGPVMLGNMNAGRDFTFNNNISY</sequence>
<reference evidence="9" key="1">
    <citation type="submission" date="2021-07" db="EMBL/GenBank/DDBJ databases">
        <authorList>
            <person name="Branca A.L. A."/>
        </authorList>
    </citation>
    <scope>NUCLEOTIDE SEQUENCE</scope>
</reference>
<feature type="domain" description="DUF676" evidence="8">
    <location>
        <begin position="26"/>
        <end position="157"/>
    </location>
</feature>
<evidence type="ECO:0000256" key="4">
    <source>
        <dbReference type="ARBA" id="ARBA00007920"/>
    </source>
</evidence>
<keyword evidence="5" id="KW-0256">Endoplasmic reticulum</keyword>
<dbReference type="InterPro" id="IPR007751">
    <property type="entry name" value="DUF676_lipase-like"/>
</dbReference>
<dbReference type="InterPro" id="IPR052374">
    <property type="entry name" value="SERAC1"/>
</dbReference>
<keyword evidence="6" id="KW-0496">Mitochondrion</keyword>
<dbReference type="GO" id="GO:0005783">
    <property type="term" value="C:endoplasmic reticulum"/>
    <property type="evidence" value="ECO:0007669"/>
    <property type="project" value="UniProtKB-SubCell"/>
</dbReference>
<dbReference type="EMBL" id="CAJVRC010000859">
    <property type="protein sequence ID" value="CAG8897091.1"/>
    <property type="molecule type" value="Genomic_DNA"/>
</dbReference>
<evidence type="ECO:0000313" key="9">
    <source>
        <dbReference type="EMBL" id="CAG8897091.1"/>
    </source>
</evidence>
<evidence type="ECO:0000256" key="5">
    <source>
        <dbReference type="ARBA" id="ARBA00022824"/>
    </source>
</evidence>
<evidence type="ECO:0000256" key="6">
    <source>
        <dbReference type="ARBA" id="ARBA00023128"/>
    </source>
</evidence>
<dbReference type="GO" id="GO:0017000">
    <property type="term" value="P:antibiotic biosynthetic process"/>
    <property type="evidence" value="ECO:0007669"/>
    <property type="project" value="UniProtKB-ARBA"/>
</dbReference>
<evidence type="ECO:0000259" key="8">
    <source>
        <dbReference type="Pfam" id="PF05057"/>
    </source>
</evidence>
<keyword evidence="7" id="KW-0472">Membrane</keyword>
<dbReference type="GO" id="GO:0005739">
    <property type="term" value="C:mitochondrion"/>
    <property type="evidence" value="ECO:0007669"/>
    <property type="project" value="UniProtKB-SubCell"/>
</dbReference>
<evidence type="ECO:0000313" key="10">
    <source>
        <dbReference type="Proteomes" id="UP001154252"/>
    </source>
</evidence>
<name>A0A9W4KGA2_9EURO</name>
<protein>
    <recommendedName>
        <fullName evidence="8">DUF676 domain-containing protein</fullName>
    </recommendedName>
</protein>
<comment type="similarity">
    <text evidence="4">Belongs to the putative lipase ROG1 family.</text>
</comment>
<dbReference type="GO" id="GO:0016020">
    <property type="term" value="C:membrane"/>
    <property type="evidence" value="ECO:0007669"/>
    <property type="project" value="UniProtKB-SubCell"/>
</dbReference>
<evidence type="ECO:0000256" key="1">
    <source>
        <dbReference type="ARBA" id="ARBA00004173"/>
    </source>
</evidence>
<proteinExistence type="inferred from homology"/>